<gene>
    <name evidence="1" type="ORF">ACFFNY_03600</name>
</gene>
<evidence type="ECO:0000313" key="2">
    <source>
        <dbReference type="Proteomes" id="UP001589619"/>
    </source>
</evidence>
<evidence type="ECO:0008006" key="3">
    <source>
        <dbReference type="Google" id="ProtNLM"/>
    </source>
</evidence>
<accession>A0ABV5VQU4</accession>
<reference evidence="1 2" key="1">
    <citation type="submission" date="2024-09" db="EMBL/GenBank/DDBJ databases">
        <authorList>
            <person name="Sun Q."/>
            <person name="Mori K."/>
        </authorList>
    </citation>
    <scope>NUCLEOTIDE SEQUENCE [LARGE SCALE GENOMIC DNA]</scope>
    <source>
        <strain evidence="1 2">JCM 12520</strain>
    </source>
</reference>
<proteinExistence type="predicted"/>
<name>A0ABV5VQU4_9BACL</name>
<sequence>MMTYIASLLGQGYADQYLSGINWDIVSMPTLVGYPNTRTQADPIYIGMTNMARNKEATMEVLQYLISDEYQTTMARQANMTVLKDRNIQTQTGADMKRGSAGKNYAALYKNQMAPMAPIHPRVDSLAVNELVKYANRLAKGELDVNTLLREADDDIQKKTDAELAK</sequence>
<comment type="caution">
    <text evidence="1">The sequence shown here is derived from an EMBL/GenBank/DDBJ whole genome shotgun (WGS) entry which is preliminary data.</text>
</comment>
<dbReference type="Gene3D" id="3.40.190.10">
    <property type="entry name" value="Periplasmic binding protein-like II"/>
    <property type="match status" value="1"/>
</dbReference>
<organism evidence="1 2">
    <name type="scientific">Paenibacillus hodogayensis</name>
    <dbReference type="NCBI Taxonomy" id="279208"/>
    <lineage>
        <taxon>Bacteria</taxon>
        <taxon>Bacillati</taxon>
        <taxon>Bacillota</taxon>
        <taxon>Bacilli</taxon>
        <taxon>Bacillales</taxon>
        <taxon>Paenibacillaceae</taxon>
        <taxon>Paenibacillus</taxon>
    </lineage>
</organism>
<keyword evidence="2" id="KW-1185">Reference proteome</keyword>
<protein>
    <recommendedName>
        <fullName evidence="3">Extracellular solute-binding protein</fullName>
    </recommendedName>
</protein>
<dbReference type="Proteomes" id="UP001589619">
    <property type="component" value="Unassembled WGS sequence"/>
</dbReference>
<dbReference type="SUPFAM" id="SSF53850">
    <property type="entry name" value="Periplasmic binding protein-like II"/>
    <property type="match status" value="1"/>
</dbReference>
<evidence type="ECO:0000313" key="1">
    <source>
        <dbReference type="EMBL" id="MFB9750648.1"/>
    </source>
</evidence>
<dbReference type="RefSeq" id="WP_344904621.1">
    <property type="nucleotide sequence ID" value="NZ_BAAAYO010000002.1"/>
</dbReference>
<dbReference type="EMBL" id="JBHMAG010000004">
    <property type="protein sequence ID" value="MFB9750648.1"/>
    <property type="molecule type" value="Genomic_DNA"/>
</dbReference>